<gene>
    <name evidence="2" type="ORF">GALMADRAFT_459998</name>
</gene>
<dbReference type="AlphaFoldDB" id="A0A067T855"/>
<sequence length="102" mass="11701">MERKFFMSWQTPFSLLFHSVSSFFELEAGNHLGPSSIWNCRLPLRRCWSHCDLDVDSLFPMSCLSSCYLGVVAGQLLVCQAYHSQPCSFSPFRYPSTTTFQC</sequence>
<name>A0A067T855_GALM3</name>
<proteinExistence type="predicted"/>
<reference evidence="3" key="1">
    <citation type="journal article" date="2014" name="Proc. Natl. Acad. Sci. U.S.A.">
        <title>Extensive sampling of basidiomycete genomes demonstrates inadequacy of the white-rot/brown-rot paradigm for wood decay fungi.</title>
        <authorList>
            <person name="Riley R."/>
            <person name="Salamov A.A."/>
            <person name="Brown D.W."/>
            <person name="Nagy L.G."/>
            <person name="Floudas D."/>
            <person name="Held B.W."/>
            <person name="Levasseur A."/>
            <person name="Lombard V."/>
            <person name="Morin E."/>
            <person name="Otillar R."/>
            <person name="Lindquist E.A."/>
            <person name="Sun H."/>
            <person name="LaButti K.M."/>
            <person name="Schmutz J."/>
            <person name="Jabbour D."/>
            <person name="Luo H."/>
            <person name="Baker S.E."/>
            <person name="Pisabarro A.G."/>
            <person name="Walton J.D."/>
            <person name="Blanchette R.A."/>
            <person name="Henrissat B."/>
            <person name="Martin F."/>
            <person name="Cullen D."/>
            <person name="Hibbett D.S."/>
            <person name="Grigoriev I.V."/>
        </authorList>
    </citation>
    <scope>NUCLEOTIDE SEQUENCE [LARGE SCALE GENOMIC DNA]</scope>
    <source>
        <strain evidence="3">CBS 339.88</strain>
    </source>
</reference>
<evidence type="ECO:0000256" key="1">
    <source>
        <dbReference type="SAM" id="SignalP"/>
    </source>
</evidence>
<protein>
    <submittedName>
        <fullName evidence="2">Uncharacterized protein</fullName>
    </submittedName>
</protein>
<feature type="signal peptide" evidence="1">
    <location>
        <begin position="1"/>
        <end position="22"/>
    </location>
</feature>
<dbReference type="EMBL" id="KL142379">
    <property type="protein sequence ID" value="KDR76089.1"/>
    <property type="molecule type" value="Genomic_DNA"/>
</dbReference>
<evidence type="ECO:0000313" key="3">
    <source>
        <dbReference type="Proteomes" id="UP000027222"/>
    </source>
</evidence>
<accession>A0A067T855</accession>
<evidence type="ECO:0000313" key="2">
    <source>
        <dbReference type="EMBL" id="KDR76089.1"/>
    </source>
</evidence>
<dbReference type="Proteomes" id="UP000027222">
    <property type="component" value="Unassembled WGS sequence"/>
</dbReference>
<feature type="chain" id="PRO_5001646589" evidence="1">
    <location>
        <begin position="23"/>
        <end position="102"/>
    </location>
</feature>
<organism evidence="2 3">
    <name type="scientific">Galerina marginata (strain CBS 339.88)</name>
    <dbReference type="NCBI Taxonomy" id="685588"/>
    <lineage>
        <taxon>Eukaryota</taxon>
        <taxon>Fungi</taxon>
        <taxon>Dikarya</taxon>
        <taxon>Basidiomycota</taxon>
        <taxon>Agaricomycotina</taxon>
        <taxon>Agaricomycetes</taxon>
        <taxon>Agaricomycetidae</taxon>
        <taxon>Agaricales</taxon>
        <taxon>Agaricineae</taxon>
        <taxon>Strophariaceae</taxon>
        <taxon>Galerina</taxon>
    </lineage>
</organism>
<keyword evidence="3" id="KW-1185">Reference proteome</keyword>
<keyword evidence="1" id="KW-0732">Signal</keyword>
<dbReference type="HOGENOM" id="CLU_2277702_0_0_1"/>